<protein>
    <submittedName>
        <fullName evidence="1">Uncharacterized protein</fullName>
    </submittedName>
</protein>
<name>A0A2R5GDC8_9STRA</name>
<dbReference type="PANTHER" id="PTHR36220">
    <property type="entry name" value="UNNAMED PRODUCT"/>
    <property type="match status" value="1"/>
</dbReference>
<dbReference type="InterPro" id="IPR011044">
    <property type="entry name" value="Quino_amine_DH_bsu"/>
</dbReference>
<evidence type="ECO:0000313" key="1">
    <source>
        <dbReference type="EMBL" id="GBG26633.1"/>
    </source>
</evidence>
<dbReference type="AlphaFoldDB" id="A0A2R5GDC8"/>
<dbReference type="EMBL" id="BEYU01000022">
    <property type="protein sequence ID" value="GBG26633.1"/>
    <property type="molecule type" value="Genomic_DNA"/>
</dbReference>
<dbReference type="InParanoid" id="A0A2R5GDC8"/>
<evidence type="ECO:0000313" key="2">
    <source>
        <dbReference type="Proteomes" id="UP000241890"/>
    </source>
</evidence>
<dbReference type="PANTHER" id="PTHR36220:SF1">
    <property type="entry name" value="GAMMA TUBULIN COMPLEX COMPONENT C-TERMINAL DOMAIN-CONTAINING PROTEIN"/>
    <property type="match status" value="1"/>
</dbReference>
<sequence length="366" mass="38764">MANGVLAVGAFQDGGIVNVFEMTHDARPPMSRSRLLASLPPKAPEALPSWRLATTLLPDGDARDFGRTLAIGPLGDRIVVGAPGNSRGTRSSVFVFERCRSESNSTWELAWTLAPADPSTDSFFGSSLSLGTNVLAVASVRDDDLIVYMYEFAKGNLIQLGELKPTQPVLHSDQDVVVARDDEMVLVGAPARQPGDGAVLIFARQHGAAHFTEHAVLENPKPSELRFGATLDIGPQLIAASAVDFDVWRKDQGAVIVFGRDDLAVRSTPRIPQAPQDKFGFKPLLLSTPGQGGEKNDTLVVSAPVGTNHSDSVLFYGANDGTLRGLIPLGSDVWAGPVVTGSGDLVVVGSPFDGLNWTGAVFTTNI</sequence>
<dbReference type="Proteomes" id="UP000241890">
    <property type="component" value="Unassembled WGS sequence"/>
</dbReference>
<reference evidence="1 2" key="1">
    <citation type="submission" date="2017-12" db="EMBL/GenBank/DDBJ databases">
        <title>Sequencing, de novo assembly and annotation of complete genome of a new Thraustochytrid species, strain FCC1311.</title>
        <authorList>
            <person name="Sedici K."/>
            <person name="Godart F."/>
            <person name="Aiese Cigliano R."/>
            <person name="Sanseverino W."/>
            <person name="Barakat M."/>
            <person name="Ortet P."/>
            <person name="Marechal E."/>
            <person name="Cagnac O."/>
            <person name="Amato A."/>
        </authorList>
    </citation>
    <scope>NUCLEOTIDE SEQUENCE [LARGE SCALE GENOMIC DNA]</scope>
</reference>
<gene>
    <name evidence="1" type="ORF">FCC1311_028542</name>
</gene>
<accession>A0A2R5GDC8</accession>
<proteinExistence type="predicted"/>
<organism evidence="1 2">
    <name type="scientific">Hondaea fermentalgiana</name>
    <dbReference type="NCBI Taxonomy" id="2315210"/>
    <lineage>
        <taxon>Eukaryota</taxon>
        <taxon>Sar</taxon>
        <taxon>Stramenopiles</taxon>
        <taxon>Bigyra</taxon>
        <taxon>Labyrinthulomycetes</taxon>
        <taxon>Thraustochytrida</taxon>
        <taxon>Thraustochytriidae</taxon>
        <taxon>Hondaea</taxon>
    </lineage>
</organism>
<comment type="caution">
    <text evidence="1">The sequence shown here is derived from an EMBL/GenBank/DDBJ whole genome shotgun (WGS) entry which is preliminary data.</text>
</comment>
<dbReference type="SUPFAM" id="SSF50969">
    <property type="entry name" value="YVTN repeat-like/Quinoprotein amine dehydrogenase"/>
    <property type="match status" value="1"/>
</dbReference>
<keyword evidence="2" id="KW-1185">Reference proteome</keyword>